<dbReference type="Pfam" id="PF00012">
    <property type="entry name" value="HSP70"/>
    <property type="match status" value="1"/>
</dbReference>
<evidence type="ECO:0000313" key="10">
    <source>
        <dbReference type="Proteomes" id="UP001412239"/>
    </source>
</evidence>
<dbReference type="AlphaFoldDB" id="A0A292PVT2"/>
<dbReference type="FunFam" id="3.90.640.10:FF:000002">
    <property type="entry name" value="Heat shock 70 kDa"/>
    <property type="match status" value="1"/>
</dbReference>
<evidence type="ECO:0000256" key="4">
    <source>
        <dbReference type="ARBA" id="ARBA00023016"/>
    </source>
</evidence>
<dbReference type="InterPro" id="IPR043129">
    <property type="entry name" value="ATPase_NBD"/>
</dbReference>
<sequence>MAPAVGIDLGTTYSCVGVFRDDRIEIIANDQGNRTTPSFVAFTDTERLIGDSAKNQVAMNPHNTVFDAKRLIGRKFVEPEVQADMKHFPFKIIDKGGKPFIQVEFKGETKVFTPEEISSMVLTKMRETAESYLGGTVNNAVITVPAYFNDSQRQATKDSGLIAGLNVLRIINEPTAAAIAYGLDKKGQGERNVLIFDLGGGTFDVSLLTIEEGIFEVKATAGDTHLGGEDFDNRLVNHFVQEFKRKHKKDLTSNARALRRLRTACERAKRTLSSSAQTSIEIDSLYEGIDFYTSITRARFEELCQDLFRSTMEPVERVLRDSKLDKSSVHEIVLVGGSTRIPKVQKLVSDFFNGKEPNKSINPDEAVAYGAAVQAAILSGDTSSKTQEILLLDVAPLSLGIETAGGVMTPLIKRNTTVPTKKSEVFSTFSDNQPGVLIQVFEGERARTKDNNLLGKFELTGIPPAPRGVPQIEVTFDIDANGILNVSAVEKGTGKTNRITITNDKGRLSKEEIERMLAEAEKYKEEDDAEAARIQAKNGLESYAYSLRNTLGDEKVEEKLDAGDKEKLKKAIDETVEWLDNNTTATKDEFESQQKELEGVANPIMMKFYQSQGGAPPGGMPGAGGFPGAGGAPPSGGGDDGPQVEEVD</sequence>
<comment type="similarity">
    <text evidence="1 6">Belongs to the heat shock protein 70 family.</text>
</comment>
<feature type="compositionally biased region" description="Gly residues" evidence="8">
    <location>
        <begin position="615"/>
        <end position="640"/>
    </location>
</feature>
<keyword evidence="5" id="KW-0143">Chaperone</keyword>
<dbReference type="SUPFAM" id="SSF53067">
    <property type="entry name" value="Actin-like ATPase domain"/>
    <property type="match status" value="2"/>
</dbReference>
<evidence type="ECO:0000256" key="2">
    <source>
        <dbReference type="ARBA" id="ARBA00022741"/>
    </source>
</evidence>
<dbReference type="SUPFAM" id="SSF100920">
    <property type="entry name" value="Heat shock protein 70kD (HSP70), peptide-binding domain"/>
    <property type="match status" value="1"/>
</dbReference>
<dbReference type="CDD" id="cd10233">
    <property type="entry name" value="ASKHA_NBD_HSP70_HSPA1"/>
    <property type="match status" value="1"/>
</dbReference>
<keyword evidence="2 6" id="KW-0547">Nucleotide-binding</keyword>
<dbReference type="GO" id="GO:0140662">
    <property type="term" value="F:ATP-dependent protein folding chaperone"/>
    <property type="evidence" value="ECO:0007669"/>
    <property type="project" value="InterPro"/>
</dbReference>
<accession>A0A292PVT2</accession>
<dbReference type="Gene3D" id="3.90.640.10">
    <property type="entry name" value="Actin, Chain A, domain 4"/>
    <property type="match status" value="1"/>
</dbReference>
<proteinExistence type="inferred from homology"/>
<name>A0A292PVT2_9PEZI</name>
<dbReference type="PANTHER" id="PTHR19375">
    <property type="entry name" value="HEAT SHOCK PROTEIN 70KDA"/>
    <property type="match status" value="1"/>
</dbReference>
<dbReference type="PROSITE" id="PS01036">
    <property type="entry name" value="HSP70_3"/>
    <property type="match status" value="1"/>
</dbReference>
<dbReference type="Gene3D" id="3.30.30.30">
    <property type="match status" value="1"/>
</dbReference>
<dbReference type="Gene3D" id="1.20.1270.10">
    <property type="match status" value="1"/>
</dbReference>
<evidence type="ECO:0000313" key="9">
    <source>
        <dbReference type="EMBL" id="CUS11244.1"/>
    </source>
</evidence>
<dbReference type="FunFam" id="3.30.420.40:FF:000026">
    <property type="entry name" value="Heat shock protein 70"/>
    <property type="match status" value="1"/>
</dbReference>
<dbReference type="FunFam" id="1.20.1270.10:FF:000021">
    <property type="entry name" value="Heat shock protein 70"/>
    <property type="match status" value="1"/>
</dbReference>
<dbReference type="InterPro" id="IPR029047">
    <property type="entry name" value="HSP70_peptide-bd_sf"/>
</dbReference>
<protein>
    <recommendedName>
        <fullName evidence="11">Heat shock 70 kDa protein</fullName>
    </recommendedName>
</protein>
<evidence type="ECO:0000256" key="5">
    <source>
        <dbReference type="ARBA" id="ARBA00023186"/>
    </source>
</evidence>
<evidence type="ECO:0008006" key="11">
    <source>
        <dbReference type="Google" id="ProtNLM"/>
    </source>
</evidence>
<dbReference type="NCBIfam" id="NF001413">
    <property type="entry name" value="PRK00290.1"/>
    <property type="match status" value="1"/>
</dbReference>
<reference evidence="9" key="1">
    <citation type="submission" date="2015-10" db="EMBL/GenBank/DDBJ databases">
        <authorList>
            <person name="Regsiter A."/>
            <person name="william w."/>
        </authorList>
    </citation>
    <scope>NUCLEOTIDE SEQUENCE</scope>
    <source>
        <strain evidence="9">Montdore</strain>
    </source>
</reference>
<dbReference type="Proteomes" id="UP001412239">
    <property type="component" value="Unassembled WGS sequence"/>
</dbReference>
<dbReference type="InterPro" id="IPR018181">
    <property type="entry name" value="Heat_shock_70_CS"/>
</dbReference>
<dbReference type="Gene3D" id="2.60.34.10">
    <property type="entry name" value="Substrate Binding Domain Of DNAk, Chain A, domain 1"/>
    <property type="match status" value="1"/>
</dbReference>
<evidence type="ECO:0000256" key="3">
    <source>
        <dbReference type="ARBA" id="ARBA00022840"/>
    </source>
</evidence>
<dbReference type="FunFam" id="3.30.30.30:FF:000001">
    <property type="entry name" value="heat shock 70 kDa protein-like"/>
    <property type="match status" value="1"/>
</dbReference>
<dbReference type="Gene3D" id="3.30.420.40">
    <property type="match status" value="2"/>
</dbReference>
<evidence type="ECO:0000256" key="1">
    <source>
        <dbReference type="ARBA" id="ARBA00007381"/>
    </source>
</evidence>
<dbReference type="SUPFAM" id="SSF100934">
    <property type="entry name" value="Heat shock protein 70kD (HSP70), C-terminal subdomain"/>
    <property type="match status" value="1"/>
</dbReference>
<evidence type="ECO:0000256" key="8">
    <source>
        <dbReference type="SAM" id="MobiDB-lite"/>
    </source>
</evidence>
<keyword evidence="10" id="KW-1185">Reference proteome</keyword>
<dbReference type="PROSITE" id="PS00329">
    <property type="entry name" value="HSP70_2"/>
    <property type="match status" value="1"/>
</dbReference>
<evidence type="ECO:0000256" key="7">
    <source>
        <dbReference type="SAM" id="Coils"/>
    </source>
</evidence>
<dbReference type="FunFam" id="3.30.420.40:FF:000172">
    <property type="entry name" value="Heat shock 70 kDa protein"/>
    <property type="match status" value="2"/>
</dbReference>
<feature type="coiled-coil region" evidence="7">
    <location>
        <begin position="506"/>
        <end position="537"/>
    </location>
</feature>
<gene>
    <name evidence="9" type="ORF">GSTUAT00004671001</name>
</gene>
<evidence type="ECO:0000256" key="6">
    <source>
        <dbReference type="RuleBase" id="RU003322"/>
    </source>
</evidence>
<dbReference type="InterPro" id="IPR013126">
    <property type="entry name" value="Hsp_70_fam"/>
</dbReference>
<keyword evidence="3 6" id="KW-0067">ATP-binding</keyword>
<organism evidence="9 10">
    <name type="scientific">Tuber aestivum</name>
    <name type="common">summer truffle</name>
    <dbReference type="NCBI Taxonomy" id="59557"/>
    <lineage>
        <taxon>Eukaryota</taxon>
        <taxon>Fungi</taxon>
        <taxon>Dikarya</taxon>
        <taxon>Ascomycota</taxon>
        <taxon>Pezizomycotina</taxon>
        <taxon>Pezizomycetes</taxon>
        <taxon>Pezizales</taxon>
        <taxon>Tuberaceae</taxon>
        <taxon>Tuber</taxon>
    </lineage>
</organism>
<dbReference type="PROSITE" id="PS00297">
    <property type="entry name" value="HSP70_1"/>
    <property type="match status" value="1"/>
</dbReference>
<dbReference type="FunFam" id="2.60.34.10:FF:000002">
    <property type="entry name" value="Heat shock 70 kDa"/>
    <property type="match status" value="1"/>
</dbReference>
<dbReference type="FunFam" id="3.30.420.40:FF:000028">
    <property type="entry name" value="heat shock 70 kDa protein-like"/>
    <property type="match status" value="1"/>
</dbReference>
<keyword evidence="4" id="KW-0346">Stress response</keyword>
<dbReference type="EMBL" id="LN891027">
    <property type="protein sequence ID" value="CUS11244.1"/>
    <property type="molecule type" value="Genomic_DNA"/>
</dbReference>
<dbReference type="PRINTS" id="PR00301">
    <property type="entry name" value="HEATSHOCK70"/>
</dbReference>
<keyword evidence="7" id="KW-0175">Coiled coil</keyword>
<dbReference type="GO" id="GO:0005524">
    <property type="term" value="F:ATP binding"/>
    <property type="evidence" value="ECO:0007669"/>
    <property type="project" value="UniProtKB-KW"/>
</dbReference>
<feature type="region of interest" description="Disordered" evidence="8">
    <location>
        <begin position="609"/>
        <end position="648"/>
    </location>
</feature>
<dbReference type="InterPro" id="IPR029048">
    <property type="entry name" value="HSP70_C_sf"/>
</dbReference>